<evidence type="ECO:0000313" key="1">
    <source>
        <dbReference type="EMBL" id="GBG18137.1"/>
    </source>
</evidence>
<evidence type="ECO:0000313" key="2">
    <source>
        <dbReference type="Proteomes" id="UP000245124"/>
    </source>
</evidence>
<name>A0A2R5FHK9_NOSCO</name>
<sequence>MANYREWNQSLIFYFTTGLPRGKRVYLSVDSEILEQIGQKFNQKIEDSNWSDDFRRAVREEVVTQGRVNLAKLQGRNLDGLPEGVAFLGAMVLAANEMVDEEEISEENYFKRLKAVLGLPTSENGRPPGMKFGKQGEEPLWEDWNLWLMINGFMPSAHRGCGGRIYINYSISQSLLRRTDKNRLVQLFNEKQWTAQWDAMTLFAGVRREAQRLSTHLKQLLTDNRERYEAVAESIHEVYQQWQAEGRPAVVRAEVRNWSRNIFAGLYRTEDPFFGDVNYYHYPKKVRGWELNTIKIQYREREQRLIDERPGWYLPLEFPLSLSELERGAKYPITLQCDLDSLVLPSRNFWILVPDPDDTDTGAYATWGQPSLGTKFILLCKKELLQDINRLRDERLIEWSGKPQPVFNDSNWVELHQCMVISLAWNGVFISNQELKDALQPSVRLSISFSGGLRVPQQSAWLEGHSPQVTIFGFYPTVKLQITRLLDNLSIIERSQSTNTPISVNFPSSGDYVVKATCAGESTERLVKIVDWSWLGIEKPQRCEITPISFGNYICGSVIQTVSEKE</sequence>
<keyword evidence="2" id="KW-1185">Reference proteome</keyword>
<accession>A0A2R5FHK9</accession>
<reference evidence="1 2" key="1">
    <citation type="submission" date="2017-06" db="EMBL/GenBank/DDBJ databases">
        <title>Genome sequencing of cyanobaciteial culture collection at National Institute for Environmental Studies (NIES).</title>
        <authorList>
            <person name="Hirose Y."/>
            <person name="Shimura Y."/>
            <person name="Fujisawa T."/>
            <person name="Nakamura Y."/>
            <person name="Kawachi M."/>
        </authorList>
    </citation>
    <scope>NUCLEOTIDE SEQUENCE [LARGE SCALE GENOMIC DNA]</scope>
    <source>
        <strain evidence="1 2">NIES-4072</strain>
    </source>
</reference>
<dbReference type="OrthoDB" id="570815at2"/>
<comment type="caution">
    <text evidence="1">The sequence shown here is derived from an EMBL/GenBank/DDBJ whole genome shotgun (WGS) entry which is preliminary data.</text>
</comment>
<dbReference type="AlphaFoldDB" id="A0A2R5FHK9"/>
<dbReference type="Proteomes" id="UP000245124">
    <property type="component" value="Unassembled WGS sequence"/>
</dbReference>
<dbReference type="RefSeq" id="WP_109008214.1">
    <property type="nucleotide sequence ID" value="NZ_BDUD01000001.1"/>
</dbReference>
<organism evidence="1 2">
    <name type="scientific">Nostoc commune NIES-4072</name>
    <dbReference type="NCBI Taxonomy" id="2005467"/>
    <lineage>
        <taxon>Bacteria</taxon>
        <taxon>Bacillati</taxon>
        <taxon>Cyanobacteriota</taxon>
        <taxon>Cyanophyceae</taxon>
        <taxon>Nostocales</taxon>
        <taxon>Nostocaceae</taxon>
        <taxon>Nostoc</taxon>
    </lineage>
</organism>
<protein>
    <submittedName>
        <fullName evidence="1">Uncharacterized protein</fullName>
    </submittedName>
</protein>
<proteinExistence type="predicted"/>
<dbReference type="EMBL" id="BDUD01000001">
    <property type="protein sequence ID" value="GBG18137.1"/>
    <property type="molecule type" value="Genomic_DNA"/>
</dbReference>
<gene>
    <name evidence="1" type="ORF">NIES4072_18010</name>
</gene>